<reference evidence="7" key="1">
    <citation type="submission" date="2016-10" db="EMBL/GenBank/DDBJ databases">
        <title>High microdiversification within the ubiquitous acI lineage of Actinobacteria.</title>
        <authorList>
            <person name="Neuenschwander S.M."/>
            <person name="Salcher M."/>
            <person name="Ghai R."/>
            <person name="Pernthaler J."/>
        </authorList>
    </citation>
    <scope>NUCLEOTIDE SEQUENCE [LARGE SCALE GENOMIC DNA]</scope>
</reference>
<dbReference type="EMBL" id="CP016768">
    <property type="protein sequence ID" value="ASY09304.1"/>
    <property type="molecule type" value="Genomic_DNA"/>
</dbReference>
<evidence type="ECO:0000313" key="7">
    <source>
        <dbReference type="Proteomes" id="UP000217153"/>
    </source>
</evidence>
<keyword evidence="6" id="KW-0808">Transferase</keyword>
<sequence length="180" mass="19801">MSDQTISGGAGMPDSWQRLWAPHRMSYLEGENRPLPGNEIPCPFCRITNLSDEEALIVARGKEAYVVMNLYPYNAGHLLICTNRHVAELPDLSVTERNEVQELTAHAMKVLRKVSNAVGFNIGINQGAVSGAGIAGHLHQHVVPRWGGDANFMPIIGKTKVLPKLLQESRQQLAAAWDQI</sequence>
<evidence type="ECO:0000259" key="5">
    <source>
        <dbReference type="PROSITE" id="PS51084"/>
    </source>
</evidence>
<dbReference type="InterPro" id="IPR052908">
    <property type="entry name" value="AP-4-A_phosphorylase"/>
</dbReference>
<feature type="binding site" evidence="3">
    <location>
        <position position="69"/>
    </location>
    <ligand>
        <name>substrate</name>
    </ligand>
</feature>
<dbReference type="GO" id="GO:0000166">
    <property type="term" value="F:nucleotide binding"/>
    <property type="evidence" value="ECO:0007669"/>
    <property type="project" value="UniProtKB-KW"/>
</dbReference>
<dbReference type="InterPro" id="IPR011146">
    <property type="entry name" value="HIT-like"/>
</dbReference>
<accession>A0A249JXP8</accession>
<feature type="short sequence motif" description="Histidine triad motif" evidence="4">
    <location>
        <begin position="137"/>
        <end position="141"/>
    </location>
</feature>
<dbReference type="Proteomes" id="UP000217153">
    <property type="component" value="Chromosome"/>
</dbReference>
<organism evidence="6 7">
    <name type="scientific">Candidatus Nanopelagicus limnae</name>
    <dbReference type="NCBI Taxonomy" id="1884634"/>
    <lineage>
        <taxon>Bacteria</taxon>
        <taxon>Bacillati</taxon>
        <taxon>Actinomycetota</taxon>
        <taxon>Actinomycetes</taxon>
        <taxon>Candidatus Nanopelagicales</taxon>
        <taxon>Candidatus Nanopelagicaceae</taxon>
        <taxon>Candidatus Nanopelagicus</taxon>
    </lineage>
</organism>
<feature type="active site" description="Tele-AMP-histidine intermediate" evidence="2">
    <location>
        <position position="139"/>
    </location>
</feature>
<dbReference type="OrthoDB" id="9784774at2"/>
<dbReference type="PANTHER" id="PTHR42997">
    <property type="entry name" value="HIT FAMILY HYDROLASE"/>
    <property type="match status" value="1"/>
</dbReference>
<dbReference type="PANTHER" id="PTHR42997:SF1">
    <property type="entry name" value="AP-4-A PHOSPHORYLASE"/>
    <property type="match status" value="1"/>
</dbReference>
<keyword evidence="7" id="KW-1185">Reference proteome</keyword>
<dbReference type="CDD" id="cd01275">
    <property type="entry name" value="FHIT"/>
    <property type="match status" value="1"/>
</dbReference>
<gene>
    <name evidence="6" type="ORF">B1s21122_02955</name>
</gene>
<dbReference type="Pfam" id="PF01230">
    <property type="entry name" value="HIT"/>
    <property type="match status" value="1"/>
</dbReference>
<dbReference type="KEGG" id="abam:B1s21122_02955"/>
<proteinExistence type="predicted"/>
<feature type="domain" description="HIT" evidence="5">
    <location>
        <begin position="43"/>
        <end position="152"/>
    </location>
</feature>
<evidence type="ECO:0000256" key="1">
    <source>
        <dbReference type="ARBA" id="ARBA00022741"/>
    </source>
</evidence>
<name>A0A249JXP8_9ACTN</name>
<dbReference type="RefSeq" id="WP_095680610.1">
    <property type="nucleotide sequence ID" value="NZ_CP016768.2"/>
</dbReference>
<dbReference type="InterPro" id="IPR039383">
    <property type="entry name" value="FHIT"/>
</dbReference>
<evidence type="ECO:0000256" key="3">
    <source>
        <dbReference type="PIRSR" id="PIRSR639383-2"/>
    </source>
</evidence>
<evidence type="ECO:0000313" key="6">
    <source>
        <dbReference type="EMBL" id="ASY09304.1"/>
    </source>
</evidence>
<feature type="binding site" evidence="3">
    <location>
        <position position="141"/>
    </location>
    <ligand>
        <name>substrate</name>
    </ligand>
</feature>
<dbReference type="AlphaFoldDB" id="A0A249JXP8"/>
<protein>
    <submittedName>
        <fullName evidence="6">ATP adenylyltransferase</fullName>
    </submittedName>
</protein>
<keyword evidence="1" id="KW-0547">Nucleotide-binding</keyword>
<dbReference type="GO" id="GO:0016779">
    <property type="term" value="F:nucleotidyltransferase activity"/>
    <property type="evidence" value="ECO:0007669"/>
    <property type="project" value="UniProtKB-KW"/>
</dbReference>
<dbReference type="Gene3D" id="3.30.428.10">
    <property type="entry name" value="HIT-like"/>
    <property type="match status" value="1"/>
</dbReference>
<dbReference type="SUPFAM" id="SSF54197">
    <property type="entry name" value="HIT-like"/>
    <property type="match status" value="1"/>
</dbReference>
<evidence type="ECO:0000256" key="4">
    <source>
        <dbReference type="PROSITE-ProRule" id="PRU00464"/>
    </source>
</evidence>
<evidence type="ECO:0000256" key="2">
    <source>
        <dbReference type="PIRSR" id="PIRSR639383-1"/>
    </source>
</evidence>
<dbReference type="PROSITE" id="PS51084">
    <property type="entry name" value="HIT_2"/>
    <property type="match status" value="1"/>
</dbReference>
<dbReference type="InterPro" id="IPR036265">
    <property type="entry name" value="HIT-like_sf"/>
</dbReference>
<keyword evidence="6" id="KW-0548">Nucleotidyltransferase</keyword>